<reference evidence="1 2" key="1">
    <citation type="journal article" date="2014" name="Genome Biol. Evol.">
        <title>The genome of the myxosporean Thelohanellus kitauei shows adaptations to nutrient acquisition within its fish host.</title>
        <authorList>
            <person name="Yang Y."/>
            <person name="Xiong J."/>
            <person name="Zhou Z."/>
            <person name="Huo F."/>
            <person name="Miao W."/>
            <person name="Ran C."/>
            <person name="Liu Y."/>
            <person name="Zhang J."/>
            <person name="Feng J."/>
            <person name="Wang M."/>
            <person name="Wang M."/>
            <person name="Wang L."/>
            <person name="Yao B."/>
        </authorList>
    </citation>
    <scope>NUCLEOTIDE SEQUENCE [LARGE SCALE GENOMIC DNA]</scope>
    <source>
        <strain evidence="1">Wuqing</strain>
    </source>
</reference>
<organism evidence="1 2">
    <name type="scientific">Thelohanellus kitauei</name>
    <name type="common">Myxosporean</name>
    <dbReference type="NCBI Taxonomy" id="669202"/>
    <lineage>
        <taxon>Eukaryota</taxon>
        <taxon>Metazoa</taxon>
        <taxon>Cnidaria</taxon>
        <taxon>Myxozoa</taxon>
        <taxon>Myxosporea</taxon>
        <taxon>Bivalvulida</taxon>
        <taxon>Platysporina</taxon>
        <taxon>Myxobolidae</taxon>
        <taxon>Thelohanellus</taxon>
    </lineage>
</organism>
<gene>
    <name evidence="1" type="ORF">RF11_04299</name>
</gene>
<dbReference type="Proteomes" id="UP000031668">
    <property type="component" value="Unassembled WGS sequence"/>
</dbReference>
<protein>
    <submittedName>
        <fullName evidence="1">Uncharacterized protein</fullName>
    </submittedName>
</protein>
<dbReference type="AlphaFoldDB" id="A0A0C2M5B7"/>
<evidence type="ECO:0000313" key="2">
    <source>
        <dbReference type="Proteomes" id="UP000031668"/>
    </source>
</evidence>
<dbReference type="EMBL" id="JWZT01005037">
    <property type="protein sequence ID" value="KII62250.1"/>
    <property type="molecule type" value="Genomic_DNA"/>
</dbReference>
<name>A0A0C2M5B7_THEKT</name>
<keyword evidence="2" id="KW-1185">Reference proteome</keyword>
<sequence length="139" mass="16554">MNLPCSSDDLSPFSHPKEPDMLKMVIQNRIQSLFVRFFVIKDPSDEVQKTFFTYADLSIRDVVDSELEFEEFSKTKREQITSRDPKICKDILVATEVRWLMNYQNFFKSSSNPNRSKQRLLSCHKKYKCRKCFARQVKR</sequence>
<proteinExistence type="predicted"/>
<accession>A0A0C2M5B7</accession>
<comment type="caution">
    <text evidence="1">The sequence shown here is derived from an EMBL/GenBank/DDBJ whole genome shotgun (WGS) entry which is preliminary data.</text>
</comment>
<evidence type="ECO:0000313" key="1">
    <source>
        <dbReference type="EMBL" id="KII62250.1"/>
    </source>
</evidence>